<evidence type="ECO:0000313" key="1">
    <source>
        <dbReference type="EMBL" id="MPC43251.1"/>
    </source>
</evidence>
<dbReference type="Proteomes" id="UP000324222">
    <property type="component" value="Unassembled WGS sequence"/>
</dbReference>
<name>A0A5B7F7W8_PORTR</name>
<protein>
    <submittedName>
        <fullName evidence="1">Uncharacterized protein</fullName>
    </submittedName>
</protein>
<accession>A0A5B7F7W8</accession>
<gene>
    <name evidence="1" type="ORF">E2C01_036893</name>
</gene>
<evidence type="ECO:0000313" key="2">
    <source>
        <dbReference type="Proteomes" id="UP000324222"/>
    </source>
</evidence>
<comment type="caution">
    <text evidence="1">The sequence shown here is derived from an EMBL/GenBank/DDBJ whole genome shotgun (WGS) entry which is preliminary data.</text>
</comment>
<dbReference type="AlphaFoldDB" id="A0A5B7F7W8"/>
<keyword evidence="2" id="KW-1185">Reference proteome</keyword>
<reference evidence="1 2" key="1">
    <citation type="submission" date="2019-05" db="EMBL/GenBank/DDBJ databases">
        <title>Another draft genome of Portunus trituberculatus and its Hox gene families provides insights of decapod evolution.</title>
        <authorList>
            <person name="Jeong J.-H."/>
            <person name="Song I."/>
            <person name="Kim S."/>
            <person name="Choi T."/>
            <person name="Kim D."/>
            <person name="Ryu S."/>
            <person name="Kim W."/>
        </authorList>
    </citation>
    <scope>NUCLEOTIDE SEQUENCE [LARGE SCALE GENOMIC DNA]</scope>
    <source>
        <tissue evidence="1">Muscle</tissue>
    </source>
</reference>
<organism evidence="1 2">
    <name type="scientific">Portunus trituberculatus</name>
    <name type="common">Swimming crab</name>
    <name type="synonym">Neptunus trituberculatus</name>
    <dbReference type="NCBI Taxonomy" id="210409"/>
    <lineage>
        <taxon>Eukaryota</taxon>
        <taxon>Metazoa</taxon>
        <taxon>Ecdysozoa</taxon>
        <taxon>Arthropoda</taxon>
        <taxon>Crustacea</taxon>
        <taxon>Multicrustacea</taxon>
        <taxon>Malacostraca</taxon>
        <taxon>Eumalacostraca</taxon>
        <taxon>Eucarida</taxon>
        <taxon>Decapoda</taxon>
        <taxon>Pleocyemata</taxon>
        <taxon>Brachyura</taxon>
        <taxon>Eubrachyura</taxon>
        <taxon>Portunoidea</taxon>
        <taxon>Portunidae</taxon>
        <taxon>Portuninae</taxon>
        <taxon>Portunus</taxon>
    </lineage>
</organism>
<proteinExistence type="predicted"/>
<sequence length="141" mass="15571">MLTESFMFFYESDNLFLRSSGDLSLRPPPNLVPSFTLPLEPATPDTPPIPDVTLLTSKKLQKFKSRENIRADYCVASAPAGMWECRGAGEGRQRDGVCVCVCVCVCVPACPPSPCNAISFPLVEVRGLPDVRSNYTWSRRL</sequence>
<dbReference type="EMBL" id="VSRR010005749">
    <property type="protein sequence ID" value="MPC43251.1"/>
    <property type="molecule type" value="Genomic_DNA"/>
</dbReference>